<evidence type="ECO:0000313" key="3">
    <source>
        <dbReference type="Proteomes" id="UP001050691"/>
    </source>
</evidence>
<name>A0AAV5AKF0_9AGAM</name>
<keyword evidence="1" id="KW-0472">Membrane</keyword>
<keyword evidence="1" id="KW-1133">Transmembrane helix</keyword>
<protein>
    <submittedName>
        <fullName evidence="2">Uncharacterized protein</fullName>
    </submittedName>
</protein>
<gene>
    <name evidence="2" type="ORF">Clacol_007823</name>
</gene>
<dbReference type="AlphaFoldDB" id="A0AAV5AKF0"/>
<comment type="caution">
    <text evidence="2">The sequence shown here is derived from an EMBL/GenBank/DDBJ whole genome shotgun (WGS) entry which is preliminary data.</text>
</comment>
<proteinExistence type="predicted"/>
<organism evidence="2 3">
    <name type="scientific">Clathrus columnatus</name>
    <dbReference type="NCBI Taxonomy" id="1419009"/>
    <lineage>
        <taxon>Eukaryota</taxon>
        <taxon>Fungi</taxon>
        <taxon>Dikarya</taxon>
        <taxon>Basidiomycota</taxon>
        <taxon>Agaricomycotina</taxon>
        <taxon>Agaricomycetes</taxon>
        <taxon>Phallomycetidae</taxon>
        <taxon>Phallales</taxon>
        <taxon>Clathraceae</taxon>
        <taxon>Clathrus</taxon>
    </lineage>
</organism>
<dbReference type="Proteomes" id="UP001050691">
    <property type="component" value="Unassembled WGS sequence"/>
</dbReference>
<feature type="transmembrane region" description="Helical" evidence="1">
    <location>
        <begin position="15"/>
        <end position="38"/>
    </location>
</feature>
<accession>A0AAV5AKF0</accession>
<sequence length="80" mass="8986">MQYGQTAITPAHPEVFLGMVHTATIILLDVFAFSVVIYQAWGLINLQQSLGFYSREGLVKLLLRQGILRFSALNNFREAS</sequence>
<evidence type="ECO:0000256" key="1">
    <source>
        <dbReference type="SAM" id="Phobius"/>
    </source>
</evidence>
<keyword evidence="3" id="KW-1185">Reference proteome</keyword>
<evidence type="ECO:0000313" key="2">
    <source>
        <dbReference type="EMBL" id="GJJ13568.1"/>
    </source>
</evidence>
<keyword evidence="1" id="KW-0812">Transmembrane</keyword>
<dbReference type="EMBL" id="BPWL01000008">
    <property type="protein sequence ID" value="GJJ13568.1"/>
    <property type="molecule type" value="Genomic_DNA"/>
</dbReference>
<reference evidence="2" key="1">
    <citation type="submission" date="2021-10" db="EMBL/GenBank/DDBJ databases">
        <title>De novo Genome Assembly of Clathrus columnatus (Basidiomycota, Fungi) Using Illumina and Nanopore Sequence Data.</title>
        <authorList>
            <person name="Ogiso-Tanaka E."/>
            <person name="Itagaki H."/>
            <person name="Hosoya T."/>
            <person name="Hosaka K."/>
        </authorList>
    </citation>
    <scope>NUCLEOTIDE SEQUENCE</scope>
    <source>
        <strain evidence="2">MO-923</strain>
    </source>
</reference>